<gene>
    <name evidence="1" type="ORF">MAMMFC1_04121</name>
</gene>
<dbReference type="KEGG" id="mana:MAMMFC1_04121"/>
<proteinExistence type="predicted"/>
<reference evidence="1 2" key="1">
    <citation type="journal article" date="2018" name="Int. J. Syst. Evol. Microbiol.">
        <title>Methylomusa anaerophila gen. nov., sp. nov., an anaerobic methanol-utilizing bacterium isolated from a microbial fuel cell.</title>
        <authorList>
            <person name="Amano N."/>
            <person name="Yamamuro A."/>
            <person name="Miyahara M."/>
            <person name="Kouzuma A."/>
            <person name="Abe T."/>
            <person name="Watanabe K."/>
        </authorList>
    </citation>
    <scope>NUCLEOTIDE SEQUENCE [LARGE SCALE GENOMIC DNA]</scope>
    <source>
        <strain evidence="1 2">MMFC1</strain>
    </source>
</reference>
<accession>A0A348AQQ6</accession>
<dbReference type="EMBL" id="AP018449">
    <property type="protein sequence ID" value="BBB93404.1"/>
    <property type="molecule type" value="Genomic_DNA"/>
</dbReference>
<keyword evidence="2" id="KW-1185">Reference proteome</keyword>
<protein>
    <recommendedName>
        <fullName evidence="3">DUF2292 domain-containing protein</fullName>
    </recommendedName>
</protein>
<organism evidence="1 2">
    <name type="scientific">Methylomusa anaerophila</name>
    <dbReference type="NCBI Taxonomy" id="1930071"/>
    <lineage>
        <taxon>Bacteria</taxon>
        <taxon>Bacillati</taxon>
        <taxon>Bacillota</taxon>
        <taxon>Negativicutes</taxon>
        <taxon>Selenomonadales</taxon>
        <taxon>Sporomusaceae</taxon>
        <taxon>Methylomusa</taxon>
    </lineage>
</organism>
<dbReference type="AlphaFoldDB" id="A0A348AQQ6"/>
<name>A0A348AQQ6_9FIRM</name>
<dbReference type="Pfam" id="PF10055">
    <property type="entry name" value="DUF2292"/>
    <property type="match status" value="2"/>
</dbReference>
<sequence>MQREAKVKQVADKTLPSNVLTLIEKAITDINFGSVTLVVQDSRVIQIEKIEKIRVCDMVTYSETNKDWIKSPGNTTDLRMRILSAVRGLEYGKATIQVQAGEITQVEKTEKYRFTKMTGVNGDGI</sequence>
<evidence type="ECO:0000313" key="1">
    <source>
        <dbReference type="EMBL" id="BBB93404.1"/>
    </source>
</evidence>
<evidence type="ECO:0000313" key="2">
    <source>
        <dbReference type="Proteomes" id="UP000276437"/>
    </source>
</evidence>
<dbReference type="Proteomes" id="UP000276437">
    <property type="component" value="Chromosome"/>
</dbReference>
<dbReference type="RefSeq" id="WP_232035847.1">
    <property type="nucleotide sequence ID" value="NZ_AP018449.1"/>
</dbReference>
<evidence type="ECO:0008006" key="3">
    <source>
        <dbReference type="Google" id="ProtNLM"/>
    </source>
</evidence>
<dbReference type="InterPro" id="IPR018743">
    <property type="entry name" value="DUF2292"/>
</dbReference>